<gene>
    <name evidence="2" type="ORF">SBOR_0254</name>
</gene>
<dbReference type="EMBL" id="AYSA01000007">
    <property type="protein sequence ID" value="ESZ99384.1"/>
    <property type="molecule type" value="Genomic_DNA"/>
</dbReference>
<evidence type="ECO:0000313" key="3">
    <source>
        <dbReference type="Proteomes" id="UP000019487"/>
    </source>
</evidence>
<reference evidence="2 3" key="1">
    <citation type="journal article" date="2014" name="Genome Announc.">
        <title>Draft genome sequence of Sclerotinia borealis, a psychrophilic plant pathogenic fungus.</title>
        <authorList>
            <person name="Mardanov A.V."/>
            <person name="Beletsky A.V."/>
            <person name="Kadnikov V.V."/>
            <person name="Ignatov A.N."/>
            <person name="Ravin N.V."/>
        </authorList>
    </citation>
    <scope>NUCLEOTIDE SEQUENCE [LARGE SCALE GENOMIC DNA]</scope>
    <source>
        <strain evidence="3">F-4157</strain>
    </source>
</reference>
<feature type="domain" description="2EXR" evidence="1">
    <location>
        <begin position="77"/>
        <end position="173"/>
    </location>
</feature>
<dbReference type="AlphaFoldDB" id="W9CXJ9"/>
<sequence>MSSIDYNISLFAGTPIATVAEFTRAQWLDLALVAKIDDQQVERLGWLDLEKNSGPHTPVGAIVPVVQVMAPPPASSFQLFGELAIELRNKIWAMVSSDHSRIITIIEEDVNVAIHPNDDEYTVTGAKRPRFLRTCKGALTAMVGVYRPMFHLDSSKYHGEKKGVFVNPDVDVIDFVSLRFLHGQAPPLGYISALKYRGEFSMIRHVCLPVQEFHDNFQKVARMIREIPLLESVVVEANLIDLTLPDDRYLQFEFQDVHYTRPNRSPRSDMTIKAMNGGFPLVGLPAIGLLFNRITNLTHRAGVMETLGRIETMMRQESNFPDRVLGQFNYHNH</sequence>
<dbReference type="PANTHER" id="PTHR35910:SF1">
    <property type="entry name" value="2EXR DOMAIN-CONTAINING PROTEIN"/>
    <property type="match status" value="1"/>
</dbReference>
<comment type="caution">
    <text evidence="2">The sequence shown here is derived from an EMBL/GenBank/DDBJ whole genome shotgun (WGS) entry which is preliminary data.</text>
</comment>
<dbReference type="PANTHER" id="PTHR35910">
    <property type="entry name" value="2EXR DOMAIN-CONTAINING PROTEIN"/>
    <property type="match status" value="1"/>
</dbReference>
<evidence type="ECO:0000259" key="1">
    <source>
        <dbReference type="Pfam" id="PF20150"/>
    </source>
</evidence>
<keyword evidence="3" id="KW-1185">Reference proteome</keyword>
<organism evidence="2 3">
    <name type="scientific">Sclerotinia borealis (strain F-4128)</name>
    <dbReference type="NCBI Taxonomy" id="1432307"/>
    <lineage>
        <taxon>Eukaryota</taxon>
        <taxon>Fungi</taxon>
        <taxon>Dikarya</taxon>
        <taxon>Ascomycota</taxon>
        <taxon>Pezizomycotina</taxon>
        <taxon>Leotiomycetes</taxon>
        <taxon>Helotiales</taxon>
        <taxon>Sclerotiniaceae</taxon>
        <taxon>Sclerotinia</taxon>
    </lineage>
</organism>
<dbReference type="OrthoDB" id="3456207at2759"/>
<dbReference type="Pfam" id="PF20150">
    <property type="entry name" value="2EXR"/>
    <property type="match status" value="1"/>
</dbReference>
<evidence type="ECO:0000313" key="2">
    <source>
        <dbReference type="EMBL" id="ESZ99384.1"/>
    </source>
</evidence>
<accession>W9CXJ9</accession>
<dbReference type="InterPro" id="IPR045518">
    <property type="entry name" value="2EXR"/>
</dbReference>
<dbReference type="Proteomes" id="UP000019487">
    <property type="component" value="Unassembled WGS sequence"/>
</dbReference>
<proteinExistence type="predicted"/>
<protein>
    <recommendedName>
        <fullName evidence="1">2EXR domain-containing protein</fullName>
    </recommendedName>
</protein>
<dbReference type="HOGENOM" id="CLU_836765_0_0_1"/>
<name>W9CXJ9_SCLBF</name>